<feature type="domain" description="Disease resistance N-terminal" evidence="5">
    <location>
        <begin position="7"/>
        <end position="92"/>
    </location>
</feature>
<dbReference type="GO" id="GO:0098542">
    <property type="term" value="P:defense response to other organism"/>
    <property type="evidence" value="ECO:0007669"/>
    <property type="project" value="TreeGrafter"/>
</dbReference>
<evidence type="ECO:0008006" key="9">
    <source>
        <dbReference type="Google" id="ProtNLM"/>
    </source>
</evidence>
<dbReference type="InterPro" id="IPR036388">
    <property type="entry name" value="WH-like_DNA-bd_sf"/>
</dbReference>
<evidence type="ECO:0000256" key="1">
    <source>
        <dbReference type="ARBA" id="ARBA00022737"/>
    </source>
</evidence>
<dbReference type="AlphaFoldDB" id="V4LCM0"/>
<name>V4LCM0_EUTSA</name>
<evidence type="ECO:0000259" key="4">
    <source>
        <dbReference type="Pfam" id="PF00931"/>
    </source>
</evidence>
<dbReference type="Gene3D" id="3.40.50.300">
    <property type="entry name" value="P-loop containing nucleotide triphosphate hydrolases"/>
    <property type="match status" value="1"/>
</dbReference>
<dbReference type="Pfam" id="PF18052">
    <property type="entry name" value="Rx_N"/>
    <property type="match status" value="1"/>
</dbReference>
<dbReference type="Pfam" id="PF23559">
    <property type="entry name" value="WHD_DRP"/>
    <property type="match status" value="1"/>
</dbReference>
<dbReference type="PANTHER" id="PTHR23155:SF1193">
    <property type="entry name" value="DISEASE RESISTANCE PROTEIN RPP13-RELATED"/>
    <property type="match status" value="1"/>
</dbReference>
<evidence type="ECO:0000256" key="3">
    <source>
        <dbReference type="ARBA" id="ARBA00022821"/>
    </source>
</evidence>
<dbReference type="KEGG" id="eus:EUTSA_v10002764mg"/>
<feature type="domain" description="Disease resistance protein winged helix" evidence="6">
    <location>
        <begin position="335"/>
        <end position="396"/>
    </location>
</feature>
<gene>
    <name evidence="7" type="ORF">EUTSA_v10002764mg</name>
</gene>
<dbReference type="InterPro" id="IPR044974">
    <property type="entry name" value="Disease_R_plants"/>
</dbReference>
<dbReference type="SUPFAM" id="SSF52540">
    <property type="entry name" value="P-loop containing nucleoside triphosphate hydrolases"/>
    <property type="match status" value="1"/>
</dbReference>
<dbReference type="InterPro" id="IPR038005">
    <property type="entry name" value="RX-like_CC"/>
</dbReference>
<reference evidence="7 8" key="1">
    <citation type="journal article" date="2013" name="Front. Plant Sci.">
        <title>The Reference Genome of the Halophytic Plant Eutrema salsugineum.</title>
        <authorList>
            <person name="Yang R."/>
            <person name="Jarvis D.E."/>
            <person name="Chen H."/>
            <person name="Beilstein M.A."/>
            <person name="Grimwood J."/>
            <person name="Jenkins J."/>
            <person name="Shu S."/>
            <person name="Prochnik S."/>
            <person name="Xin M."/>
            <person name="Ma C."/>
            <person name="Schmutz J."/>
            <person name="Wing R.A."/>
            <person name="Mitchell-Olds T."/>
            <person name="Schumaker K.S."/>
            <person name="Wang X."/>
        </authorList>
    </citation>
    <scope>NUCLEOTIDE SEQUENCE [LARGE SCALE GENOMIC DNA]</scope>
</reference>
<dbReference type="Gramene" id="ESQ37488">
    <property type="protein sequence ID" value="ESQ37488"/>
    <property type="gene ID" value="EUTSA_v10002764mg"/>
</dbReference>
<protein>
    <recommendedName>
        <fullName evidence="9">Rx N-terminal domain-containing protein</fullName>
    </recommendedName>
</protein>
<dbReference type="GO" id="GO:0043531">
    <property type="term" value="F:ADP binding"/>
    <property type="evidence" value="ECO:0007669"/>
    <property type="project" value="InterPro"/>
</dbReference>
<dbReference type="Gene3D" id="1.10.10.10">
    <property type="entry name" value="Winged helix-like DNA-binding domain superfamily/Winged helix DNA-binding domain"/>
    <property type="match status" value="1"/>
</dbReference>
<dbReference type="eggNOG" id="KOG4658">
    <property type="taxonomic scope" value="Eukaryota"/>
</dbReference>
<dbReference type="PANTHER" id="PTHR23155">
    <property type="entry name" value="DISEASE RESISTANCE PROTEIN RP"/>
    <property type="match status" value="1"/>
</dbReference>
<keyword evidence="8" id="KW-1185">Reference proteome</keyword>
<evidence type="ECO:0000259" key="5">
    <source>
        <dbReference type="Pfam" id="PF18052"/>
    </source>
</evidence>
<evidence type="ECO:0000313" key="7">
    <source>
        <dbReference type="EMBL" id="ESQ37488.1"/>
    </source>
</evidence>
<evidence type="ECO:0000256" key="2">
    <source>
        <dbReference type="ARBA" id="ARBA00022741"/>
    </source>
</evidence>
<organism evidence="7 8">
    <name type="scientific">Eutrema salsugineum</name>
    <name type="common">Saltwater cress</name>
    <name type="synonym">Sisymbrium salsugineum</name>
    <dbReference type="NCBI Taxonomy" id="72664"/>
    <lineage>
        <taxon>Eukaryota</taxon>
        <taxon>Viridiplantae</taxon>
        <taxon>Streptophyta</taxon>
        <taxon>Embryophyta</taxon>
        <taxon>Tracheophyta</taxon>
        <taxon>Spermatophyta</taxon>
        <taxon>Magnoliopsida</taxon>
        <taxon>eudicotyledons</taxon>
        <taxon>Gunneridae</taxon>
        <taxon>Pentapetalae</taxon>
        <taxon>rosids</taxon>
        <taxon>malvids</taxon>
        <taxon>Brassicales</taxon>
        <taxon>Brassicaceae</taxon>
        <taxon>Eutremeae</taxon>
        <taxon>Eutrema</taxon>
    </lineage>
</organism>
<proteinExistence type="predicted"/>
<evidence type="ECO:0000313" key="8">
    <source>
        <dbReference type="Proteomes" id="UP000030689"/>
    </source>
</evidence>
<dbReference type="OMA" id="QDWEHIR"/>
<dbReference type="STRING" id="72664.V4LCM0"/>
<dbReference type="Pfam" id="PF00931">
    <property type="entry name" value="NB-ARC"/>
    <property type="match status" value="1"/>
</dbReference>
<dbReference type="Gene3D" id="1.20.5.4130">
    <property type="match status" value="1"/>
</dbReference>
<dbReference type="InterPro" id="IPR058922">
    <property type="entry name" value="WHD_DRP"/>
</dbReference>
<feature type="domain" description="NB-ARC" evidence="4">
    <location>
        <begin position="147"/>
        <end position="224"/>
    </location>
</feature>
<dbReference type="InterPro" id="IPR002182">
    <property type="entry name" value="NB-ARC"/>
</dbReference>
<dbReference type="EMBL" id="KI517609">
    <property type="protein sequence ID" value="ESQ37488.1"/>
    <property type="molecule type" value="Genomic_DNA"/>
</dbReference>
<dbReference type="Proteomes" id="UP000030689">
    <property type="component" value="Unassembled WGS sequence"/>
</dbReference>
<accession>V4LCM0</accession>
<evidence type="ECO:0000259" key="6">
    <source>
        <dbReference type="Pfam" id="PF23559"/>
    </source>
</evidence>
<dbReference type="InterPro" id="IPR041118">
    <property type="entry name" value="Rx_N"/>
</dbReference>
<dbReference type="CDD" id="cd14798">
    <property type="entry name" value="RX-CC_like"/>
    <property type="match status" value="1"/>
</dbReference>
<sequence length="489" mass="56957">MVDAITGFVVGKMGNSLIKEASMLKGVKDELEELKTELMCIRGYLKDVEVRESENNVSKEWSKLVLDIAYDVENVLDSYDLKAKGRSQRRGLKRSTNKLGKNIDAYNKIDDVRALKRRILDVTRKRQTYGIGKFSEPRARETTSSFRTALARKLYNSAKVKDEFDCRAWTYVSQDYKTIDMLMRIIRSMGMVCDEELERIKMFAEEALEVYLYRLLDGKKYLMVRALPGNHKGSRVIVITCIRTVAEGVDPKTGACFSKNRLGIVNKVMKNCRELEKKWFKNVVGYHFAIVVIAGVMSTKRLWKRLKDNSINISIVFDLSFKELQHELKLCFIYLDMLIQLLIAERFIQEHGMILMEDVSRDYIEELIDRSLMEAMRRERGILMSCRIHDLLRDVAVKKAKEVNFVNVYKEKQSSNTCRREAVHHLMNYKMGDILLNQQMRSFLFFGERGFLRTMESRLPKKIGDLIYLKYLGIGYIYLSCIPIFISKL</sequence>
<dbReference type="InterPro" id="IPR027417">
    <property type="entry name" value="P-loop_NTPase"/>
</dbReference>
<keyword evidence="1" id="KW-0677">Repeat</keyword>
<keyword evidence="3" id="KW-0611">Plant defense</keyword>
<keyword evidence="2" id="KW-0547">Nucleotide-binding</keyword>
<feature type="non-terminal residue" evidence="7">
    <location>
        <position position="489"/>
    </location>
</feature>